<evidence type="ECO:0000313" key="2">
    <source>
        <dbReference type="Proteomes" id="UP000574390"/>
    </source>
</evidence>
<reference evidence="1 2" key="1">
    <citation type="submission" date="2020-04" db="EMBL/GenBank/DDBJ databases">
        <title>Perkinsus olseni comparative genomics.</title>
        <authorList>
            <person name="Bogema D.R."/>
        </authorList>
    </citation>
    <scope>NUCLEOTIDE SEQUENCE [LARGE SCALE GENOMIC DNA]</scope>
    <source>
        <strain evidence="1">ATCC PRA-205</strain>
    </source>
</reference>
<sequence>RRCSYVLLGVGTYWMGRPVPPAVVDRISPVDAFRAWDWPQSLKEAIQSFEFVKRLPGEVHHCQVLSGLVNSITAATWGLLGTKATLWSLQSCLRQPSQRSARCWGRVWPL</sequence>
<name>A0A7J6SBT1_PEROL</name>
<accession>A0A7J6SBT1</accession>
<dbReference type="AlphaFoldDB" id="A0A7J6SBT1"/>
<organism evidence="1 2">
    <name type="scientific">Perkinsus olseni</name>
    <name type="common">Perkinsus atlanticus</name>
    <dbReference type="NCBI Taxonomy" id="32597"/>
    <lineage>
        <taxon>Eukaryota</taxon>
        <taxon>Sar</taxon>
        <taxon>Alveolata</taxon>
        <taxon>Perkinsozoa</taxon>
        <taxon>Perkinsea</taxon>
        <taxon>Perkinsida</taxon>
        <taxon>Perkinsidae</taxon>
        <taxon>Perkinsus</taxon>
    </lineage>
</organism>
<dbReference type="Proteomes" id="UP000574390">
    <property type="component" value="Unassembled WGS sequence"/>
</dbReference>
<evidence type="ECO:0000313" key="1">
    <source>
        <dbReference type="EMBL" id="KAF4730095.1"/>
    </source>
</evidence>
<proteinExistence type="predicted"/>
<feature type="non-terminal residue" evidence="1">
    <location>
        <position position="1"/>
    </location>
</feature>
<comment type="caution">
    <text evidence="1">The sequence shown here is derived from an EMBL/GenBank/DDBJ whole genome shotgun (WGS) entry which is preliminary data.</text>
</comment>
<gene>
    <name evidence="1" type="ORF">FOZ62_010872</name>
</gene>
<dbReference type="EMBL" id="JABANM010016035">
    <property type="protein sequence ID" value="KAF4730095.1"/>
    <property type="molecule type" value="Genomic_DNA"/>
</dbReference>
<protein>
    <submittedName>
        <fullName evidence="1">Uncharacterized protein</fullName>
    </submittedName>
</protein>